<sequence>MNTNPHQRKASNSNIPSRSRTPRPDPKSDSSQLPPRPHTTAGRSSSPDDSTVSIAGTFFAGASQFQIAGGEFNHANGNMYKTIKNDHSTRSNFDNVYGDNLSGSGNRENNFNGDYTDNREFISQQYDSQITDAQFVGGFDSRRYYEQRSDYGMVHEPIPQRARTSRRQVGANGRSPTAPSMLESREHVRERKPNSLNPFDQVYSTYYPEPHSTDQVPAYPEPKSLDKANHLAQSEMQDDDAAMNIAIDPDRGEGGSERRLPNGIRAEALPSNVAPTA</sequence>
<feature type="region of interest" description="Disordered" evidence="1">
    <location>
        <begin position="159"/>
        <end position="200"/>
    </location>
</feature>
<dbReference type="Proteomes" id="UP001163846">
    <property type="component" value="Unassembled WGS sequence"/>
</dbReference>
<keyword evidence="3" id="KW-1185">Reference proteome</keyword>
<feature type="compositionally biased region" description="Polar residues" evidence="1">
    <location>
        <begin position="1"/>
        <end position="19"/>
    </location>
</feature>
<reference evidence="2" key="1">
    <citation type="submission" date="2022-08" db="EMBL/GenBank/DDBJ databases">
        <authorList>
            <consortium name="DOE Joint Genome Institute"/>
            <person name="Min B."/>
            <person name="Riley R."/>
            <person name="Sierra-Patev S."/>
            <person name="Naranjo-Ortiz M."/>
            <person name="Looney B."/>
            <person name="Konkel Z."/>
            <person name="Slot J.C."/>
            <person name="Sakamoto Y."/>
            <person name="Steenwyk J.L."/>
            <person name="Rokas A."/>
            <person name="Carro J."/>
            <person name="Camarero S."/>
            <person name="Ferreira P."/>
            <person name="Molpeceres G."/>
            <person name="Ruiz-Duenas F.J."/>
            <person name="Serrano A."/>
            <person name="Henrissat B."/>
            <person name="Drula E."/>
            <person name="Hughes K.W."/>
            <person name="Mata J.L."/>
            <person name="Ishikawa N.K."/>
            <person name="Vargas-Isla R."/>
            <person name="Ushijima S."/>
            <person name="Smith C.A."/>
            <person name="Ahrendt S."/>
            <person name="Andreopoulos W."/>
            <person name="He G."/>
            <person name="Labutti K."/>
            <person name="Lipzen A."/>
            <person name="Ng V."/>
            <person name="Sandor L."/>
            <person name="Barry K."/>
            <person name="Martinez A.T."/>
            <person name="Xiao Y."/>
            <person name="Gibbons J.G."/>
            <person name="Terashima K."/>
            <person name="Hibbett D.S."/>
            <person name="Grigoriev I.V."/>
        </authorList>
    </citation>
    <scope>NUCLEOTIDE SEQUENCE</scope>
    <source>
        <strain evidence="2">TFB9207</strain>
    </source>
</reference>
<evidence type="ECO:0000256" key="1">
    <source>
        <dbReference type="SAM" id="MobiDB-lite"/>
    </source>
</evidence>
<name>A0AA38P360_9AGAR</name>
<comment type="caution">
    <text evidence="2">The sequence shown here is derived from an EMBL/GenBank/DDBJ whole genome shotgun (WGS) entry which is preliminary data.</text>
</comment>
<accession>A0AA38P360</accession>
<evidence type="ECO:0000313" key="3">
    <source>
        <dbReference type="Proteomes" id="UP001163846"/>
    </source>
</evidence>
<feature type="compositionally biased region" description="Polar residues" evidence="1">
    <location>
        <begin position="41"/>
        <end position="52"/>
    </location>
</feature>
<feature type="region of interest" description="Disordered" evidence="1">
    <location>
        <begin position="1"/>
        <end position="52"/>
    </location>
</feature>
<proteinExistence type="predicted"/>
<gene>
    <name evidence="2" type="ORF">F5878DRAFT_315570</name>
</gene>
<protein>
    <submittedName>
        <fullName evidence="2">Uncharacterized protein</fullName>
    </submittedName>
</protein>
<organism evidence="2 3">
    <name type="scientific">Lentinula raphanica</name>
    <dbReference type="NCBI Taxonomy" id="153919"/>
    <lineage>
        <taxon>Eukaryota</taxon>
        <taxon>Fungi</taxon>
        <taxon>Dikarya</taxon>
        <taxon>Basidiomycota</taxon>
        <taxon>Agaricomycotina</taxon>
        <taxon>Agaricomycetes</taxon>
        <taxon>Agaricomycetidae</taxon>
        <taxon>Agaricales</taxon>
        <taxon>Marasmiineae</taxon>
        <taxon>Omphalotaceae</taxon>
        <taxon>Lentinula</taxon>
    </lineage>
</organism>
<dbReference type="AlphaFoldDB" id="A0AA38P360"/>
<feature type="region of interest" description="Disordered" evidence="1">
    <location>
        <begin position="246"/>
        <end position="277"/>
    </location>
</feature>
<feature type="compositionally biased region" description="Basic and acidic residues" evidence="1">
    <location>
        <begin position="183"/>
        <end position="193"/>
    </location>
</feature>
<feature type="compositionally biased region" description="Basic and acidic residues" evidence="1">
    <location>
        <begin position="248"/>
        <end position="260"/>
    </location>
</feature>
<evidence type="ECO:0000313" key="2">
    <source>
        <dbReference type="EMBL" id="KAJ3835315.1"/>
    </source>
</evidence>
<dbReference type="EMBL" id="MU806424">
    <property type="protein sequence ID" value="KAJ3835315.1"/>
    <property type="molecule type" value="Genomic_DNA"/>
</dbReference>